<dbReference type="InParanoid" id="F6ZCJ1"/>
<sequence length="107" mass="11624">MEAFLGMSGFPVSSPPLPPQHTVSAASALGNRGNLWVSHESHSGWTHSQAGVQCQDLGSLHPLPPGFKLVSCLSLPSSWNYRRLPPRSANFWIFSRDGVSPSWPGWS</sequence>
<name>F6ZCJ1_MACMU</name>
<dbReference type="eggNOG" id="ENOG502SUXK">
    <property type="taxonomic scope" value="Eukaryota"/>
</dbReference>
<accession>F6ZCJ1</accession>
<dbReference type="Ensembl" id="ENSMMUT00000031437.4">
    <property type="protein sequence ID" value="ENSMMUP00000029415.4"/>
    <property type="gene ID" value="ENSMMUG00000022345.4"/>
</dbReference>
<evidence type="ECO:0000313" key="1">
    <source>
        <dbReference type="Ensembl" id="ENSMMUP00000029415.4"/>
    </source>
</evidence>
<reference evidence="1" key="2">
    <citation type="submission" date="2019-01" db="EMBL/GenBank/DDBJ databases">
        <authorList>
            <person name="Graves T."/>
            <person name="Eichler E.E."/>
            <person name="Wilson R.K."/>
        </authorList>
    </citation>
    <scope>NUCLEOTIDE SEQUENCE [LARGE SCALE GENOMIC DNA]</scope>
    <source>
        <strain evidence="1">17573</strain>
    </source>
</reference>
<reference evidence="1" key="4">
    <citation type="submission" date="2025-09" db="UniProtKB">
        <authorList>
            <consortium name="Ensembl"/>
        </authorList>
    </citation>
    <scope>IDENTIFICATION</scope>
    <source>
        <strain evidence="1">17573</strain>
    </source>
</reference>
<reference evidence="2" key="1">
    <citation type="journal article" date="2007" name="Science">
        <title>Evolutionary and biomedical insights from the rhesus macaque genome.</title>
        <authorList>
            <person name="Gibbs R.A."/>
            <person name="Rogers J."/>
            <person name="Katze M.G."/>
            <person name="Bumgarner R."/>
            <person name="Weinstock G.M."/>
            <person name="Mardis E.R."/>
            <person name="Remington K.A."/>
            <person name="Strausberg R.L."/>
            <person name="Venter J.C."/>
            <person name="Wilson R.K."/>
            <person name="Batzer M.A."/>
            <person name="Bustamante C.D."/>
            <person name="Eichler E.E."/>
            <person name="Hahn M.W."/>
            <person name="Hardison R.C."/>
            <person name="Makova K.D."/>
            <person name="Miller W."/>
            <person name="Milosavljevic A."/>
            <person name="Palermo R.E."/>
            <person name="Siepel A."/>
            <person name="Sikela J.M."/>
            <person name="Attaway T."/>
            <person name="Bell S."/>
            <person name="Bernard K.E."/>
            <person name="Buhay C.J."/>
            <person name="Chandrabose M.N."/>
            <person name="Dao M."/>
            <person name="Davis C."/>
            <person name="Delehaunty K.D."/>
            <person name="Ding Y."/>
            <person name="Dinh H.H."/>
            <person name="Dugan-Rocha S."/>
            <person name="Fulton L.A."/>
            <person name="Gabisi R.A."/>
            <person name="Garner T.T."/>
            <person name="Godfrey J."/>
            <person name="Hawes A.C."/>
            <person name="Hernandez J."/>
            <person name="Hines S."/>
            <person name="Holder M."/>
            <person name="Hume J."/>
            <person name="Jhangiani S.N."/>
            <person name="Joshi V."/>
            <person name="Khan Z.M."/>
            <person name="Kirkness E.F."/>
            <person name="Cree A."/>
            <person name="Fowler R.G."/>
            <person name="Lee S."/>
            <person name="Lewis L.R."/>
            <person name="Li Z."/>
            <person name="Liu Y.-S."/>
            <person name="Moore S.M."/>
            <person name="Muzny D."/>
            <person name="Nazareth L.V."/>
            <person name="Ngo D.N."/>
            <person name="Okwuonu G.O."/>
            <person name="Pai G."/>
            <person name="Parker D."/>
            <person name="Paul H.A."/>
            <person name="Pfannkoch C."/>
            <person name="Pohl C.S."/>
            <person name="Rogers Y.-H.C."/>
            <person name="Ruiz S.J."/>
            <person name="Sabo A."/>
            <person name="Santibanez J."/>
            <person name="Schneider B.W."/>
            <person name="Smith S.M."/>
            <person name="Sodergren E."/>
            <person name="Svatek A.F."/>
            <person name="Utterback T.R."/>
            <person name="Vattathil S."/>
            <person name="Warren W."/>
            <person name="White C.S."/>
            <person name="Chinwalla A.T."/>
            <person name="Feng Y."/>
            <person name="Halpern A.L."/>
            <person name="Hillier L.W."/>
            <person name="Huang X."/>
            <person name="Minx P."/>
            <person name="Nelson J.O."/>
            <person name="Pepin K.H."/>
            <person name="Qin X."/>
            <person name="Sutton G.G."/>
            <person name="Venter E."/>
            <person name="Walenz B.P."/>
            <person name="Wallis J.W."/>
            <person name="Worley K.C."/>
            <person name="Yang S.-P."/>
            <person name="Jones S.M."/>
            <person name="Marra M.A."/>
            <person name="Rocchi M."/>
            <person name="Schein J.E."/>
            <person name="Baertsch R."/>
            <person name="Clarke L."/>
            <person name="Csuros M."/>
            <person name="Glasscock J."/>
            <person name="Harris R.A."/>
            <person name="Havlak P."/>
            <person name="Jackson A.R."/>
            <person name="Jiang H."/>
            <person name="Liu Y."/>
            <person name="Messina D.N."/>
            <person name="Shen Y."/>
            <person name="Song H.X.-Z."/>
            <person name="Wylie T."/>
            <person name="Zhang L."/>
            <person name="Birney E."/>
            <person name="Han K."/>
            <person name="Konkel M.K."/>
            <person name="Lee J."/>
            <person name="Smit A.F.A."/>
            <person name="Ullmer B."/>
            <person name="Wang H."/>
            <person name="Xing J."/>
            <person name="Burhans R."/>
            <person name="Cheng Z."/>
            <person name="Karro J.E."/>
            <person name="Ma J."/>
            <person name="Raney B."/>
            <person name="She X."/>
            <person name="Cox M.J."/>
            <person name="Demuth J.P."/>
            <person name="Dumas L.J."/>
            <person name="Han S.-G."/>
            <person name="Hopkins J."/>
            <person name="Karimpour-Fard A."/>
            <person name="Kim Y.H."/>
            <person name="Pollack J.R."/>
            <person name="Vinar T."/>
            <person name="Addo-Quaye C."/>
            <person name="Degenhardt J."/>
            <person name="Denby A."/>
            <person name="Hubisz M.J."/>
            <person name="Indap A."/>
            <person name="Kosiol C."/>
            <person name="Lahn B.T."/>
            <person name="Lawson H.A."/>
            <person name="Marklein A."/>
            <person name="Nielsen R."/>
            <person name="Vallender E.J."/>
            <person name="Clark A.G."/>
            <person name="Ferguson B."/>
            <person name="Hernandez R.D."/>
            <person name="Hirani K."/>
            <person name="Kehrer-Sawatzki H."/>
            <person name="Kolb J."/>
            <person name="Patil S."/>
            <person name="Pu L.-L."/>
            <person name="Ren Y."/>
            <person name="Smith D.G."/>
            <person name="Wheeler D.A."/>
            <person name="Schenck I."/>
            <person name="Ball E.V."/>
            <person name="Chen R."/>
            <person name="Cooper D.N."/>
            <person name="Giardine B."/>
            <person name="Hsu F."/>
            <person name="Kent W.J."/>
            <person name="Lesk A."/>
            <person name="Nelson D.L."/>
            <person name="O'brien W.E."/>
            <person name="Pruefer K."/>
            <person name="Stenson P.D."/>
            <person name="Wallace J.C."/>
            <person name="Ke H."/>
            <person name="Liu X.-M."/>
            <person name="Wang P."/>
            <person name="Xiang A.P."/>
            <person name="Yang F."/>
            <person name="Barber G.P."/>
            <person name="Haussler D."/>
            <person name="Karolchik D."/>
            <person name="Kern A.D."/>
            <person name="Kuhn R.M."/>
            <person name="Smith K.E."/>
            <person name="Zwieg A.S."/>
        </authorList>
    </citation>
    <scope>NUCLEOTIDE SEQUENCE [LARGE SCALE GENOMIC DNA]</scope>
    <source>
        <strain evidence="2">17573</strain>
    </source>
</reference>
<dbReference type="STRING" id="9544.ENSMMUP00000029415"/>
<organism evidence="1 2">
    <name type="scientific">Macaca mulatta</name>
    <name type="common">Rhesus macaque</name>
    <dbReference type="NCBI Taxonomy" id="9544"/>
    <lineage>
        <taxon>Eukaryota</taxon>
        <taxon>Metazoa</taxon>
        <taxon>Chordata</taxon>
        <taxon>Craniata</taxon>
        <taxon>Vertebrata</taxon>
        <taxon>Euteleostomi</taxon>
        <taxon>Mammalia</taxon>
        <taxon>Eutheria</taxon>
        <taxon>Euarchontoglires</taxon>
        <taxon>Primates</taxon>
        <taxon>Haplorrhini</taxon>
        <taxon>Catarrhini</taxon>
        <taxon>Cercopithecidae</taxon>
        <taxon>Cercopithecinae</taxon>
        <taxon>Macaca</taxon>
    </lineage>
</organism>
<protein>
    <submittedName>
        <fullName evidence="1">Uncharacterized protein</fullName>
    </submittedName>
</protein>
<reference evidence="1" key="3">
    <citation type="submission" date="2025-08" db="UniProtKB">
        <authorList>
            <consortium name="Ensembl"/>
        </authorList>
    </citation>
    <scope>IDENTIFICATION</scope>
    <source>
        <strain evidence="1">17573</strain>
    </source>
</reference>
<keyword evidence="2" id="KW-1185">Reference proteome</keyword>
<dbReference type="PANTHER" id="PTHR46254:SF6">
    <property type="entry name" value="HIGH MOBILITY GROUP AT-HOOK 2"/>
    <property type="match status" value="1"/>
</dbReference>
<dbReference type="PANTHER" id="PTHR46254">
    <property type="entry name" value="PROTEIN GVQW1-RELATED"/>
    <property type="match status" value="1"/>
</dbReference>
<proteinExistence type="predicted"/>
<dbReference type="AlphaFoldDB" id="F6ZCJ1"/>
<dbReference type="Bgee" id="ENSMMUG00000022345">
    <property type="expression patterns" value="Expressed in skeletal muscle tissue and 10 other cell types or tissues"/>
</dbReference>
<dbReference type="Proteomes" id="UP000006718">
    <property type="component" value="Chromosome 10"/>
</dbReference>
<evidence type="ECO:0000313" key="2">
    <source>
        <dbReference type="Proteomes" id="UP000006718"/>
    </source>
</evidence>
<dbReference type="GeneTree" id="ENSGT00940000161627"/>
<dbReference type="HOGENOM" id="CLU_090358_1_0_1"/>
<dbReference type="VEuPathDB" id="HostDB:ENSMMUG00000022345"/>